<reference evidence="2" key="1">
    <citation type="submission" date="2020-05" db="EMBL/GenBank/DDBJ databases">
        <title>Mycena genomes resolve the evolution of fungal bioluminescence.</title>
        <authorList>
            <person name="Tsai I.J."/>
        </authorList>
    </citation>
    <scope>NUCLEOTIDE SEQUENCE</scope>
    <source>
        <strain evidence="2">160909Yilan</strain>
    </source>
</reference>
<protein>
    <submittedName>
        <fullName evidence="2">Uncharacterized protein</fullName>
    </submittedName>
</protein>
<feature type="compositionally biased region" description="Polar residues" evidence="1">
    <location>
        <begin position="22"/>
        <end position="42"/>
    </location>
</feature>
<evidence type="ECO:0000313" key="2">
    <source>
        <dbReference type="EMBL" id="KAF7371395.1"/>
    </source>
</evidence>
<dbReference type="EMBL" id="JACAZH010000004">
    <property type="protein sequence ID" value="KAF7371395.1"/>
    <property type="molecule type" value="Genomic_DNA"/>
</dbReference>
<feature type="region of interest" description="Disordered" evidence="1">
    <location>
        <begin position="73"/>
        <end position="199"/>
    </location>
</feature>
<accession>A0A8H7DEG5</accession>
<evidence type="ECO:0000256" key="1">
    <source>
        <dbReference type="SAM" id="MobiDB-lite"/>
    </source>
</evidence>
<organism evidence="2 3">
    <name type="scientific">Mycena sanguinolenta</name>
    <dbReference type="NCBI Taxonomy" id="230812"/>
    <lineage>
        <taxon>Eukaryota</taxon>
        <taxon>Fungi</taxon>
        <taxon>Dikarya</taxon>
        <taxon>Basidiomycota</taxon>
        <taxon>Agaricomycotina</taxon>
        <taxon>Agaricomycetes</taxon>
        <taxon>Agaricomycetidae</taxon>
        <taxon>Agaricales</taxon>
        <taxon>Marasmiineae</taxon>
        <taxon>Mycenaceae</taxon>
        <taxon>Mycena</taxon>
    </lineage>
</organism>
<evidence type="ECO:0000313" key="3">
    <source>
        <dbReference type="Proteomes" id="UP000623467"/>
    </source>
</evidence>
<name>A0A8H7DEG5_9AGAR</name>
<proteinExistence type="predicted"/>
<comment type="caution">
    <text evidence="2">The sequence shown here is derived from an EMBL/GenBank/DDBJ whole genome shotgun (WGS) entry which is preliminary data.</text>
</comment>
<dbReference type="Proteomes" id="UP000623467">
    <property type="component" value="Unassembled WGS sequence"/>
</dbReference>
<keyword evidence="3" id="KW-1185">Reference proteome</keyword>
<gene>
    <name evidence="2" type="ORF">MSAN_00776100</name>
</gene>
<dbReference type="AlphaFoldDB" id="A0A8H7DEG5"/>
<feature type="compositionally biased region" description="Basic residues" evidence="1">
    <location>
        <begin position="148"/>
        <end position="163"/>
    </location>
</feature>
<sequence>MNPLPMCDTAATPPPPPRKASSCATVPTSSPSPWRTATTQPVTPNTSLAVVLPHALALGRCATSRGYRFLDSHRRDSSRPLGGGGHGEAGGEARRCRALRRGAACAGDGGASGSTRKSHRCALRARPPPRATSRTSHNFRSFADTRNPPRRRTYSSASRRRRSPRDAGLLLDAPPCDSSAPRRWKGKEGRAARGEAMQRVTGERRGEIGQHVSITSSKHTHSPTEPLCVAIITPAVHHVRFPAFLPSFPPPASRTSSRTSSAPLLIDSYPILDLS</sequence>
<feature type="region of interest" description="Disordered" evidence="1">
    <location>
        <begin position="1"/>
        <end position="42"/>
    </location>
</feature>